<evidence type="ECO:0000313" key="2">
    <source>
        <dbReference type="EnsemblPlants" id="PGSC0003DMT400097431"/>
    </source>
</evidence>
<dbReference type="PaxDb" id="4113-PGSC0003DMT400097431"/>
<protein>
    <submittedName>
        <fullName evidence="2">Uncharacterized protein</fullName>
    </submittedName>
</protein>
<feature type="compositionally biased region" description="Polar residues" evidence="1">
    <location>
        <begin position="90"/>
        <end position="108"/>
    </location>
</feature>
<evidence type="ECO:0000313" key="3">
    <source>
        <dbReference type="Proteomes" id="UP000011115"/>
    </source>
</evidence>
<proteinExistence type="predicted"/>
<dbReference type="Proteomes" id="UP000011115">
    <property type="component" value="Unassembled WGS sequence"/>
</dbReference>
<sequence length="108" mass="12234">MADSIRRARISPPKVTVQFRVRGEDKGRLRKTFGESPSAFGDLRLLSESYRTKLHILHEIKGDMGNFDEPPSGSASSTHLAKRPNVPIFNPTSQIRPRNPQKQNQNMH</sequence>
<reference evidence="2" key="2">
    <citation type="submission" date="2015-06" db="UniProtKB">
        <authorList>
            <consortium name="EnsemblPlants"/>
        </authorList>
    </citation>
    <scope>IDENTIFICATION</scope>
    <source>
        <strain evidence="2">DM1-3 516 R44</strain>
    </source>
</reference>
<dbReference type="HOGENOM" id="CLU_2201753_0_0_1"/>
<dbReference type="AlphaFoldDB" id="M1E0M0"/>
<keyword evidence="3" id="KW-1185">Reference proteome</keyword>
<organism evidence="2 3">
    <name type="scientific">Solanum tuberosum</name>
    <name type="common">Potato</name>
    <dbReference type="NCBI Taxonomy" id="4113"/>
    <lineage>
        <taxon>Eukaryota</taxon>
        <taxon>Viridiplantae</taxon>
        <taxon>Streptophyta</taxon>
        <taxon>Embryophyta</taxon>
        <taxon>Tracheophyta</taxon>
        <taxon>Spermatophyta</taxon>
        <taxon>Magnoliopsida</taxon>
        <taxon>eudicotyledons</taxon>
        <taxon>Gunneridae</taxon>
        <taxon>Pentapetalae</taxon>
        <taxon>asterids</taxon>
        <taxon>lamiids</taxon>
        <taxon>Solanales</taxon>
        <taxon>Solanaceae</taxon>
        <taxon>Solanoideae</taxon>
        <taxon>Solaneae</taxon>
        <taxon>Solanum</taxon>
    </lineage>
</organism>
<dbReference type="InParanoid" id="M1E0M0"/>
<feature type="region of interest" description="Disordered" evidence="1">
    <location>
        <begin position="64"/>
        <end position="108"/>
    </location>
</feature>
<name>M1E0M0_SOLTU</name>
<accession>M1E0M0</accession>
<dbReference type="EnsemblPlants" id="PGSC0003DMT400097431">
    <property type="protein sequence ID" value="PGSC0003DMT400097431"/>
    <property type="gene ID" value="PGSC0003DMG400047002"/>
</dbReference>
<evidence type="ECO:0000256" key="1">
    <source>
        <dbReference type="SAM" id="MobiDB-lite"/>
    </source>
</evidence>
<reference evidence="3" key="1">
    <citation type="journal article" date="2011" name="Nature">
        <title>Genome sequence and analysis of the tuber crop potato.</title>
        <authorList>
            <consortium name="The Potato Genome Sequencing Consortium"/>
        </authorList>
    </citation>
    <scope>NUCLEOTIDE SEQUENCE [LARGE SCALE GENOMIC DNA]</scope>
    <source>
        <strain evidence="3">cv. DM1-3 516 R44</strain>
    </source>
</reference>
<dbReference type="Gramene" id="PGSC0003DMT400097431">
    <property type="protein sequence ID" value="PGSC0003DMT400097431"/>
    <property type="gene ID" value="PGSC0003DMG400047002"/>
</dbReference>